<proteinExistence type="inferred from homology"/>
<evidence type="ECO:0000256" key="11">
    <source>
        <dbReference type="NCBIfam" id="TIGR00665"/>
    </source>
</evidence>
<evidence type="ECO:0000313" key="16">
    <source>
        <dbReference type="Proteomes" id="UP000777303"/>
    </source>
</evidence>
<dbReference type="EC" id="5.6.2.3" evidence="11 12"/>
<keyword evidence="2 12" id="KW-0639">Primosome</keyword>
<dbReference type="InterPro" id="IPR004045">
    <property type="entry name" value="Glutathione_S-Trfase_N"/>
</dbReference>
<evidence type="ECO:0000256" key="12">
    <source>
        <dbReference type="RuleBase" id="RU362085"/>
    </source>
</evidence>
<dbReference type="SUPFAM" id="SSF52540">
    <property type="entry name" value="P-loop containing nucleoside triphosphate hydrolases"/>
    <property type="match status" value="1"/>
</dbReference>
<evidence type="ECO:0000256" key="2">
    <source>
        <dbReference type="ARBA" id="ARBA00022515"/>
    </source>
</evidence>
<evidence type="ECO:0000256" key="1">
    <source>
        <dbReference type="ARBA" id="ARBA00008428"/>
    </source>
</evidence>
<evidence type="ECO:0000259" key="14">
    <source>
        <dbReference type="PROSITE" id="PS51199"/>
    </source>
</evidence>
<dbReference type="GO" id="GO:0005524">
    <property type="term" value="F:ATP binding"/>
    <property type="evidence" value="ECO:0007669"/>
    <property type="project" value="UniProtKB-UniRule"/>
</dbReference>
<protein>
    <recommendedName>
        <fullName evidence="11 12">Replicative DNA helicase</fullName>
        <ecNumber evidence="11 12">5.6.2.3</ecNumber>
    </recommendedName>
</protein>
<sequence>MQTMPYDAEAEKSVLGSILFDEDKLADVEALLTPRDFYLKAHQLIFKAMIDLNDTNTNIDVVTLNDYLKKHDQLEDIGGITYLTQLASAVPTAGNAEYYAQIVADKSRLRRLINVATSISQQSYDQSENPDDILEKAERDLANIADDRDRNGFRAVGNLLSDAFKQLDMLSQRSGEVTGLPTGYRELDRLIDGLHPDDFDVIAARPGMGKTAFALNLAINAGHYLEKQRTTTSEIPPIAIFSLEMSAEQLVNRMICAEGNIDANHLRIGKLDDDENNAFVAATGSLSQIPIYIDDTPGQKVTEIRAKSRRLAREHGGLGLILVDYLQLIEGTGQENRQQEVSAISRQLKKLAKELKVPVIALSQLSRGVEQRQDKRPMLSDIRESGSIEQDADVVSFLYRADYYRDEDADEHERHDNDNSEVEVIVEKNRAGARGTAHLLFFKSHNKFATPANRSEEM</sequence>
<evidence type="ECO:0000256" key="9">
    <source>
        <dbReference type="ARBA" id="ARBA00023235"/>
    </source>
</evidence>
<dbReference type="GO" id="GO:0006269">
    <property type="term" value="P:DNA replication, synthesis of primer"/>
    <property type="evidence" value="ECO:0007669"/>
    <property type="project" value="UniProtKB-UniRule"/>
</dbReference>
<keyword evidence="7 12" id="KW-0067">ATP-binding</keyword>
<dbReference type="PANTHER" id="PTHR30153:SF2">
    <property type="entry name" value="REPLICATIVE DNA HELICASE"/>
    <property type="match status" value="1"/>
</dbReference>
<dbReference type="InterPro" id="IPR007694">
    <property type="entry name" value="DNA_helicase_DnaB-like_C"/>
</dbReference>
<evidence type="ECO:0000256" key="4">
    <source>
        <dbReference type="ARBA" id="ARBA00022741"/>
    </source>
</evidence>
<reference evidence="15" key="1">
    <citation type="journal article" date="2021" name="PeerJ">
        <title>Extensive microbial diversity within the chicken gut microbiome revealed by metagenomics and culture.</title>
        <authorList>
            <person name="Gilroy R."/>
            <person name="Ravi A."/>
            <person name="Getino M."/>
            <person name="Pursley I."/>
            <person name="Horton D.L."/>
            <person name="Alikhan N.F."/>
            <person name="Baker D."/>
            <person name="Gharbi K."/>
            <person name="Hall N."/>
            <person name="Watson M."/>
            <person name="Adriaenssens E.M."/>
            <person name="Foster-Nyarko E."/>
            <person name="Jarju S."/>
            <person name="Secka A."/>
            <person name="Antonio M."/>
            <person name="Oren A."/>
            <person name="Chaudhuri R.R."/>
            <person name="La Ragione R."/>
            <person name="Hildebrand F."/>
            <person name="Pallen M.J."/>
        </authorList>
    </citation>
    <scope>NUCLEOTIDE SEQUENCE</scope>
    <source>
        <strain evidence="15">F6-6636</strain>
    </source>
</reference>
<dbReference type="PROSITE" id="PS51199">
    <property type="entry name" value="SF4_HELICASE"/>
    <property type="match status" value="1"/>
</dbReference>
<evidence type="ECO:0000256" key="6">
    <source>
        <dbReference type="ARBA" id="ARBA00022806"/>
    </source>
</evidence>
<dbReference type="Gene3D" id="3.40.50.300">
    <property type="entry name" value="P-loop containing nucleotide triphosphate hydrolases"/>
    <property type="match status" value="1"/>
</dbReference>
<evidence type="ECO:0000313" key="15">
    <source>
        <dbReference type="EMBL" id="MBU3851201.1"/>
    </source>
</evidence>
<dbReference type="GO" id="GO:0042802">
    <property type="term" value="F:identical protein binding"/>
    <property type="evidence" value="ECO:0007669"/>
    <property type="project" value="UniProtKB-ARBA"/>
</dbReference>
<dbReference type="GO" id="GO:0016787">
    <property type="term" value="F:hydrolase activity"/>
    <property type="evidence" value="ECO:0007669"/>
    <property type="project" value="UniProtKB-KW"/>
</dbReference>
<reference evidence="15" key="2">
    <citation type="submission" date="2021-04" db="EMBL/GenBank/DDBJ databases">
        <authorList>
            <person name="Gilroy R."/>
        </authorList>
    </citation>
    <scope>NUCLEOTIDE SEQUENCE</scope>
    <source>
        <strain evidence="15">F6-6636</strain>
    </source>
</reference>
<comment type="catalytic activity">
    <reaction evidence="10 12">
        <text>ATP + H2O = ADP + phosphate + H(+)</text>
        <dbReference type="Rhea" id="RHEA:13065"/>
        <dbReference type="ChEBI" id="CHEBI:15377"/>
        <dbReference type="ChEBI" id="CHEBI:15378"/>
        <dbReference type="ChEBI" id="CHEBI:30616"/>
        <dbReference type="ChEBI" id="CHEBI:43474"/>
        <dbReference type="ChEBI" id="CHEBI:456216"/>
        <dbReference type="EC" id="5.6.2.3"/>
    </reaction>
</comment>
<organism evidence="15 16">
    <name type="scientific">Candidatus Paralactobacillus gallistercoris</name>
    <dbReference type="NCBI Taxonomy" id="2838724"/>
    <lineage>
        <taxon>Bacteria</taxon>
        <taxon>Bacillati</taxon>
        <taxon>Bacillota</taxon>
        <taxon>Bacilli</taxon>
        <taxon>Lactobacillales</taxon>
        <taxon>Lactobacillaceae</taxon>
        <taxon>Lactobacillus</taxon>
    </lineage>
</organism>
<evidence type="ECO:0000259" key="13">
    <source>
        <dbReference type="PROSITE" id="PS50404"/>
    </source>
</evidence>
<keyword evidence="3 12" id="KW-0235">DNA replication</keyword>
<dbReference type="Pfam" id="PF03796">
    <property type="entry name" value="DnaB_C"/>
    <property type="match status" value="1"/>
</dbReference>
<dbReference type="Proteomes" id="UP000777303">
    <property type="component" value="Unassembled WGS sequence"/>
</dbReference>
<evidence type="ECO:0000256" key="5">
    <source>
        <dbReference type="ARBA" id="ARBA00022801"/>
    </source>
</evidence>
<dbReference type="GO" id="GO:0043139">
    <property type="term" value="F:5'-3' DNA helicase activity"/>
    <property type="evidence" value="ECO:0007669"/>
    <property type="project" value="UniProtKB-EC"/>
</dbReference>
<evidence type="ECO:0000256" key="3">
    <source>
        <dbReference type="ARBA" id="ARBA00022705"/>
    </source>
</evidence>
<comment type="function">
    <text evidence="12">The main replicative DNA helicase, it participates in initiation and elongation during chromosome replication. Travels ahead of the DNA replisome, separating dsDNA into templates for DNA synthesis. A processive ATP-dependent 5'-3' DNA helicase it has DNA-dependent ATPase activity.</text>
</comment>
<dbReference type="InterPro" id="IPR007692">
    <property type="entry name" value="DNA_helicase_DnaB"/>
</dbReference>
<keyword evidence="4 12" id="KW-0547">Nucleotide-binding</keyword>
<keyword evidence="5 12" id="KW-0378">Hydrolase</keyword>
<dbReference type="Gene3D" id="1.10.860.10">
    <property type="entry name" value="DNAb Helicase, Chain A"/>
    <property type="match status" value="1"/>
</dbReference>
<comment type="caution">
    <text evidence="15">The sequence shown here is derived from an EMBL/GenBank/DDBJ whole genome shotgun (WGS) entry which is preliminary data.</text>
</comment>
<dbReference type="SUPFAM" id="SSF48024">
    <property type="entry name" value="N-terminal domain of DnaB helicase"/>
    <property type="match status" value="1"/>
</dbReference>
<dbReference type="Pfam" id="PF00772">
    <property type="entry name" value="DnaB"/>
    <property type="match status" value="1"/>
</dbReference>
<dbReference type="FunFam" id="1.10.860.10:FF:000001">
    <property type="entry name" value="Replicative DNA helicase"/>
    <property type="match status" value="1"/>
</dbReference>
<feature type="domain" description="SF4 helicase" evidence="14">
    <location>
        <begin position="173"/>
        <end position="455"/>
    </location>
</feature>
<feature type="domain" description="GST N-terminal" evidence="13">
    <location>
        <begin position="236"/>
        <end position="319"/>
    </location>
</feature>
<dbReference type="InterPro" id="IPR007693">
    <property type="entry name" value="DNA_helicase_DnaB-like_N"/>
</dbReference>
<dbReference type="GO" id="GO:0005829">
    <property type="term" value="C:cytosol"/>
    <property type="evidence" value="ECO:0007669"/>
    <property type="project" value="TreeGrafter"/>
</dbReference>
<keyword evidence="8 12" id="KW-0238">DNA-binding</keyword>
<dbReference type="FunFam" id="3.40.50.300:FF:000076">
    <property type="entry name" value="Replicative DNA helicase"/>
    <property type="match status" value="1"/>
</dbReference>
<dbReference type="NCBIfam" id="NF004384">
    <property type="entry name" value="PRK05748.1"/>
    <property type="match status" value="1"/>
</dbReference>
<evidence type="ECO:0000256" key="8">
    <source>
        <dbReference type="ARBA" id="ARBA00023125"/>
    </source>
</evidence>
<keyword evidence="9" id="KW-0413">Isomerase</keyword>
<dbReference type="AlphaFoldDB" id="A0A948TIQ6"/>
<dbReference type="InterPro" id="IPR027417">
    <property type="entry name" value="P-loop_NTPase"/>
</dbReference>
<evidence type="ECO:0000256" key="10">
    <source>
        <dbReference type="ARBA" id="ARBA00048954"/>
    </source>
</evidence>
<dbReference type="PANTHER" id="PTHR30153">
    <property type="entry name" value="REPLICATIVE DNA HELICASE DNAB"/>
    <property type="match status" value="1"/>
</dbReference>
<dbReference type="PROSITE" id="PS50404">
    <property type="entry name" value="GST_NTER"/>
    <property type="match status" value="1"/>
</dbReference>
<dbReference type="GO" id="GO:0003677">
    <property type="term" value="F:DNA binding"/>
    <property type="evidence" value="ECO:0007669"/>
    <property type="project" value="UniProtKB-UniRule"/>
</dbReference>
<name>A0A948TIQ6_9LACO</name>
<gene>
    <name evidence="15" type="primary">dnaB</name>
    <name evidence="15" type="ORF">H9901_00600</name>
</gene>
<dbReference type="EMBL" id="JAHLFS010000009">
    <property type="protein sequence ID" value="MBU3851201.1"/>
    <property type="molecule type" value="Genomic_DNA"/>
</dbReference>
<dbReference type="CDD" id="cd00984">
    <property type="entry name" value="DnaB_C"/>
    <property type="match status" value="1"/>
</dbReference>
<keyword evidence="6 12" id="KW-0347">Helicase</keyword>
<dbReference type="GO" id="GO:1990077">
    <property type="term" value="C:primosome complex"/>
    <property type="evidence" value="ECO:0007669"/>
    <property type="project" value="UniProtKB-UniRule"/>
</dbReference>
<accession>A0A948TIQ6</accession>
<dbReference type="InterPro" id="IPR016136">
    <property type="entry name" value="DNA_helicase_N/primase_C"/>
</dbReference>
<dbReference type="InterPro" id="IPR036185">
    <property type="entry name" value="DNA_heli_DnaB-like_N_sf"/>
</dbReference>
<evidence type="ECO:0000256" key="7">
    <source>
        <dbReference type="ARBA" id="ARBA00022840"/>
    </source>
</evidence>
<comment type="similarity">
    <text evidence="1 12">Belongs to the helicase family. DnaB subfamily.</text>
</comment>
<dbReference type="NCBIfam" id="TIGR00665">
    <property type="entry name" value="DnaB"/>
    <property type="match status" value="1"/>
</dbReference>